<reference evidence="2" key="1">
    <citation type="submission" date="2024-05" db="EMBL/GenBank/DDBJ databases">
        <authorList>
            <person name="Yu L."/>
        </authorList>
    </citation>
    <scope>NUCLEOTIDE SEQUENCE</scope>
    <source>
        <strain evidence="2">G08B096</strain>
    </source>
</reference>
<protein>
    <submittedName>
        <fullName evidence="2">SRPBCC family protein</fullName>
    </submittedName>
</protein>
<dbReference type="EMBL" id="CP158374">
    <property type="protein sequence ID" value="XBX81912.1"/>
    <property type="molecule type" value="Genomic_DNA"/>
</dbReference>
<evidence type="ECO:0000313" key="2">
    <source>
        <dbReference type="EMBL" id="XBX81912.1"/>
    </source>
</evidence>
<dbReference type="CDD" id="cd07820">
    <property type="entry name" value="SRPBCC_3"/>
    <property type="match status" value="1"/>
</dbReference>
<dbReference type="InterPro" id="IPR005031">
    <property type="entry name" value="COQ10_START"/>
</dbReference>
<dbReference type="Gene3D" id="3.30.530.20">
    <property type="match status" value="1"/>
</dbReference>
<dbReference type="SUPFAM" id="SSF55961">
    <property type="entry name" value="Bet v1-like"/>
    <property type="match status" value="1"/>
</dbReference>
<gene>
    <name evidence="2" type="ORF">ABIQ69_15020</name>
</gene>
<dbReference type="InterPro" id="IPR023393">
    <property type="entry name" value="START-like_dom_sf"/>
</dbReference>
<evidence type="ECO:0000259" key="1">
    <source>
        <dbReference type="Pfam" id="PF03364"/>
    </source>
</evidence>
<dbReference type="Pfam" id="PF03364">
    <property type="entry name" value="Polyketide_cyc"/>
    <property type="match status" value="1"/>
</dbReference>
<name>A0AAU7W5M3_9MICO</name>
<accession>A0AAU7W5M3</accession>
<organism evidence="2">
    <name type="scientific">Agromyces sp. G08B096</name>
    <dbReference type="NCBI Taxonomy" id="3156399"/>
    <lineage>
        <taxon>Bacteria</taxon>
        <taxon>Bacillati</taxon>
        <taxon>Actinomycetota</taxon>
        <taxon>Actinomycetes</taxon>
        <taxon>Micrococcales</taxon>
        <taxon>Microbacteriaceae</taxon>
        <taxon>Agromyces</taxon>
    </lineage>
</organism>
<feature type="domain" description="Coenzyme Q-binding protein COQ10 START" evidence="1">
    <location>
        <begin position="53"/>
        <end position="137"/>
    </location>
</feature>
<dbReference type="AlphaFoldDB" id="A0AAU7W5M3"/>
<sequence length="149" mass="16697">MVASFECRTRLAVPVPEAFDRARSIDLHIGSMAASRERAVRGVTSGLIEAGQEVTWRARHLGVTFTMTSRITRMSRPESFVDEQLRGPFASFRHEHRFEPDGDGTLMLDRVDFGPPLGVLGRLAELVLRPCLRRLIEHRNAHLAATPLP</sequence>
<proteinExistence type="predicted"/>
<dbReference type="RefSeq" id="WP_350347934.1">
    <property type="nucleotide sequence ID" value="NZ_CP158374.1"/>
</dbReference>